<dbReference type="InterPro" id="IPR012336">
    <property type="entry name" value="Thioredoxin-like_fold"/>
</dbReference>
<dbReference type="STRING" id="666685.R2APBS1_3792"/>
<dbReference type="Pfam" id="PF13192">
    <property type="entry name" value="Thioredoxin_3"/>
    <property type="match status" value="1"/>
</dbReference>
<dbReference type="AlphaFoldDB" id="M4NIS3"/>
<dbReference type="EMBL" id="CP003470">
    <property type="protein sequence ID" value="AGG90850.1"/>
    <property type="molecule type" value="Genomic_DNA"/>
</dbReference>
<evidence type="ECO:0000313" key="2">
    <source>
        <dbReference type="EMBL" id="AGG90850.1"/>
    </source>
</evidence>
<gene>
    <name evidence="2" type="ORF">R2APBS1_3792</name>
</gene>
<dbReference type="Gene3D" id="3.40.30.10">
    <property type="entry name" value="Glutaredoxin"/>
    <property type="match status" value="1"/>
</dbReference>
<organism evidence="2 3">
    <name type="scientific">Rhodanobacter denitrificans</name>
    <dbReference type="NCBI Taxonomy" id="666685"/>
    <lineage>
        <taxon>Bacteria</taxon>
        <taxon>Pseudomonadati</taxon>
        <taxon>Pseudomonadota</taxon>
        <taxon>Gammaproteobacteria</taxon>
        <taxon>Lysobacterales</taxon>
        <taxon>Rhodanobacteraceae</taxon>
        <taxon>Rhodanobacter</taxon>
    </lineage>
</organism>
<dbReference type="HOGENOM" id="CLU_2525312_0_0_6"/>
<accession>M4NIS3</accession>
<name>M4NIS3_9GAMM</name>
<reference evidence="2 3" key="1">
    <citation type="submission" date="2012-04" db="EMBL/GenBank/DDBJ databases">
        <title>Complete genome of Rhodanobacter sp. 2APBS1.</title>
        <authorList>
            <consortium name="US DOE Joint Genome Institute"/>
            <person name="Huntemann M."/>
            <person name="Wei C.-L."/>
            <person name="Han J."/>
            <person name="Detter J.C."/>
            <person name="Han C."/>
            <person name="Tapia R."/>
            <person name="Munk A.C.C."/>
            <person name="Chen A."/>
            <person name="Krypides N."/>
            <person name="Mavromatis K."/>
            <person name="Markowitz V."/>
            <person name="Szeto E."/>
            <person name="Ivanova N."/>
            <person name="Mikhailova N."/>
            <person name="Ovchinnikova G."/>
            <person name="Pagani I."/>
            <person name="Pati A."/>
            <person name="Goodwin L."/>
            <person name="Peters L."/>
            <person name="Pitluck S."/>
            <person name="Woyke T."/>
            <person name="Prakash O."/>
            <person name="Elkins J."/>
            <person name="Brown S."/>
            <person name="Palumbo A."/>
            <person name="Hemme C."/>
            <person name="Zhou J."/>
            <person name="Watson D."/>
            <person name="Jardine P."/>
            <person name="Kostka J."/>
            <person name="Green S."/>
        </authorList>
    </citation>
    <scope>NUCLEOTIDE SEQUENCE [LARGE SCALE GENOMIC DNA]</scope>
    <source>
        <strain evidence="2 3">2APBS1</strain>
    </source>
</reference>
<evidence type="ECO:0000259" key="1">
    <source>
        <dbReference type="Pfam" id="PF13192"/>
    </source>
</evidence>
<dbReference type="RefSeq" id="WP_015449089.1">
    <property type="nucleotide sequence ID" value="NZ_AJXV01000044.1"/>
</dbReference>
<dbReference type="Proteomes" id="UP000011859">
    <property type="component" value="Chromosome"/>
</dbReference>
<sequence>MPQPLHMHIVVYSSMYCPACRRVSTELIDLCRQFDADTEVRDVLEHLEQAARLGIARPPAVVIDGRLFGQGNAVLGKLRRKEFA</sequence>
<protein>
    <submittedName>
        <fullName evidence="2">Glutaredoxin</fullName>
    </submittedName>
</protein>
<dbReference type="PROSITE" id="PS51354">
    <property type="entry name" value="GLUTAREDOXIN_2"/>
    <property type="match status" value="1"/>
</dbReference>
<dbReference type="SUPFAM" id="SSF52833">
    <property type="entry name" value="Thioredoxin-like"/>
    <property type="match status" value="1"/>
</dbReference>
<feature type="domain" description="Thioredoxin-like fold" evidence="1">
    <location>
        <begin position="7"/>
        <end position="74"/>
    </location>
</feature>
<evidence type="ECO:0000313" key="3">
    <source>
        <dbReference type="Proteomes" id="UP000011859"/>
    </source>
</evidence>
<dbReference type="eggNOG" id="COG0526">
    <property type="taxonomic scope" value="Bacteria"/>
</dbReference>
<dbReference type="KEGG" id="rhd:R2APBS1_3792"/>
<keyword evidence="3" id="KW-1185">Reference proteome</keyword>
<proteinExistence type="predicted"/>
<dbReference type="InterPro" id="IPR036249">
    <property type="entry name" value="Thioredoxin-like_sf"/>
</dbReference>